<dbReference type="Gene3D" id="1.25.40.10">
    <property type="entry name" value="Tetratricopeptide repeat domain"/>
    <property type="match status" value="1"/>
</dbReference>
<dbReference type="RefSeq" id="WP_271714394.1">
    <property type="nucleotide sequence ID" value="NZ_AP024169.1"/>
</dbReference>
<dbReference type="Proteomes" id="UP000595897">
    <property type="component" value="Chromosome"/>
</dbReference>
<dbReference type="InterPro" id="IPR011990">
    <property type="entry name" value="TPR-like_helical_dom_sf"/>
</dbReference>
<dbReference type="CDD" id="cd00093">
    <property type="entry name" value="HTH_XRE"/>
    <property type="match status" value="1"/>
</dbReference>
<protein>
    <recommendedName>
        <fullName evidence="2">HTH cro/C1-type domain-containing protein</fullName>
    </recommendedName>
</protein>
<keyword evidence="1" id="KW-0238">DNA-binding</keyword>
<reference evidence="3 4" key="1">
    <citation type="submission" date="2020-11" db="EMBL/GenBank/DDBJ databases">
        <title>Draft genome sequencing of a Lachnospiraceae strain isolated from anoxic soil subjected to BSD treatment.</title>
        <authorList>
            <person name="Uek A."/>
            <person name="Tonouchi A."/>
        </authorList>
    </citation>
    <scope>NUCLEOTIDE SEQUENCE [LARGE SCALE GENOMIC DNA]</scope>
    <source>
        <strain evidence="3 4">TB5</strain>
    </source>
</reference>
<evidence type="ECO:0000313" key="3">
    <source>
        <dbReference type="EMBL" id="BCN29098.1"/>
    </source>
</evidence>
<feature type="domain" description="HTH cro/C1-type" evidence="2">
    <location>
        <begin position="9"/>
        <end position="63"/>
    </location>
</feature>
<sequence>MNIKICSNILKYRKQNGVTQAELAEYLGVSPQAVSRWEQEASVPDIYLIPKISSFFGISIDTLFGTSDCEKAELLVSKYSFIQSDKNYKEAKESVDTLLEMDSDSLKALELLCRLELERGIEYIRKSKEVCMNLHQKAIGRDEDLEYRAAIQLMRTNAMLGDCSFVEDYVREFNESKTIDNLKRLIVAKSYDNKVQYEEVLRWCGEHLSAYSKEEQRKVYPILMDLAYELGNLDYVIHCFEVITEDKENTSQVFNAWWLLWKTYHKLGYDIETEKCRIELLEQLHKQNYNEYVLEQMRMHLDGKGEKLQTIL</sequence>
<dbReference type="SUPFAM" id="SSF47413">
    <property type="entry name" value="lambda repressor-like DNA-binding domains"/>
    <property type="match status" value="1"/>
</dbReference>
<dbReference type="AlphaFoldDB" id="A0A7R7EHZ9"/>
<keyword evidence="4" id="KW-1185">Reference proteome</keyword>
<dbReference type="InterPro" id="IPR010982">
    <property type="entry name" value="Lambda_DNA-bd_dom_sf"/>
</dbReference>
<name>A0A7R7EHZ9_9FIRM</name>
<gene>
    <name evidence="3" type="ORF">bsdtb5_03930</name>
</gene>
<organism evidence="3 4">
    <name type="scientific">Anaeromicropila herbilytica</name>
    <dbReference type="NCBI Taxonomy" id="2785025"/>
    <lineage>
        <taxon>Bacteria</taxon>
        <taxon>Bacillati</taxon>
        <taxon>Bacillota</taxon>
        <taxon>Clostridia</taxon>
        <taxon>Lachnospirales</taxon>
        <taxon>Lachnospiraceae</taxon>
        <taxon>Anaeromicropila</taxon>
    </lineage>
</organism>
<dbReference type="KEGG" id="ahb:bsdtb5_03930"/>
<dbReference type="Gene3D" id="1.10.260.40">
    <property type="entry name" value="lambda repressor-like DNA-binding domains"/>
    <property type="match status" value="1"/>
</dbReference>
<accession>A0A7R7EHZ9</accession>
<dbReference type="PROSITE" id="PS50943">
    <property type="entry name" value="HTH_CROC1"/>
    <property type="match status" value="1"/>
</dbReference>
<dbReference type="Pfam" id="PF01381">
    <property type="entry name" value="HTH_3"/>
    <property type="match status" value="1"/>
</dbReference>
<evidence type="ECO:0000313" key="4">
    <source>
        <dbReference type="Proteomes" id="UP000595897"/>
    </source>
</evidence>
<dbReference type="InterPro" id="IPR001387">
    <property type="entry name" value="Cro/C1-type_HTH"/>
</dbReference>
<evidence type="ECO:0000259" key="2">
    <source>
        <dbReference type="PROSITE" id="PS50943"/>
    </source>
</evidence>
<proteinExistence type="predicted"/>
<evidence type="ECO:0000256" key="1">
    <source>
        <dbReference type="ARBA" id="ARBA00023125"/>
    </source>
</evidence>
<dbReference type="PANTHER" id="PTHR46558">
    <property type="entry name" value="TRACRIPTIONAL REGULATORY PROTEIN-RELATED-RELATED"/>
    <property type="match status" value="1"/>
</dbReference>
<dbReference type="GO" id="GO:0003677">
    <property type="term" value="F:DNA binding"/>
    <property type="evidence" value="ECO:0007669"/>
    <property type="project" value="UniProtKB-KW"/>
</dbReference>
<dbReference type="PANTHER" id="PTHR46558:SF11">
    <property type="entry name" value="HTH-TYPE TRANSCRIPTIONAL REGULATOR XRE"/>
    <property type="match status" value="1"/>
</dbReference>
<dbReference type="EMBL" id="AP024169">
    <property type="protein sequence ID" value="BCN29098.1"/>
    <property type="molecule type" value="Genomic_DNA"/>
</dbReference>
<dbReference type="SMART" id="SM00530">
    <property type="entry name" value="HTH_XRE"/>
    <property type="match status" value="1"/>
</dbReference>